<comment type="caution">
    <text evidence="4">The sequence shown here is derived from an EMBL/GenBank/DDBJ whole genome shotgun (WGS) entry which is preliminary data.</text>
</comment>
<feature type="domain" description="N-acetyltransferase" evidence="3">
    <location>
        <begin position="57"/>
        <end position="208"/>
    </location>
</feature>
<evidence type="ECO:0000256" key="2">
    <source>
        <dbReference type="SAM" id="MobiDB-lite"/>
    </source>
</evidence>
<evidence type="ECO:0000259" key="3">
    <source>
        <dbReference type="PROSITE" id="PS51186"/>
    </source>
</evidence>
<keyword evidence="1 4" id="KW-0808">Transferase</keyword>
<dbReference type="InterPro" id="IPR018961">
    <property type="entry name" value="DnaJ_homolog_subfam-C_membr-28"/>
</dbReference>
<dbReference type="EC" id="2.3.1.-" evidence="4"/>
<dbReference type="GO" id="GO:0008080">
    <property type="term" value="F:N-acetyltransferase activity"/>
    <property type="evidence" value="ECO:0007669"/>
    <property type="project" value="InterPro"/>
</dbReference>
<dbReference type="Gene3D" id="3.40.630.30">
    <property type="match status" value="2"/>
</dbReference>
<dbReference type="SUPFAM" id="SSF55729">
    <property type="entry name" value="Acyl-CoA N-acyltransferases (Nat)"/>
    <property type="match status" value="1"/>
</dbReference>
<dbReference type="PANTHER" id="PTHR13947:SF37">
    <property type="entry name" value="LD18367P"/>
    <property type="match status" value="1"/>
</dbReference>
<dbReference type="AlphaFoldDB" id="A0A956M3R5"/>
<dbReference type="InterPro" id="IPR050769">
    <property type="entry name" value="NAT_camello-type"/>
</dbReference>
<gene>
    <name evidence="4" type="ORF">KC729_17955</name>
</gene>
<dbReference type="Pfam" id="PF13508">
    <property type="entry name" value="Acetyltransf_7"/>
    <property type="match status" value="1"/>
</dbReference>
<evidence type="ECO:0000256" key="1">
    <source>
        <dbReference type="ARBA" id="ARBA00022679"/>
    </source>
</evidence>
<reference evidence="4" key="2">
    <citation type="journal article" date="2021" name="Microbiome">
        <title>Successional dynamics and alternative stable states in a saline activated sludge microbial community over 9 years.</title>
        <authorList>
            <person name="Wang Y."/>
            <person name="Ye J."/>
            <person name="Ju F."/>
            <person name="Liu L."/>
            <person name="Boyd J.A."/>
            <person name="Deng Y."/>
            <person name="Parks D.H."/>
            <person name="Jiang X."/>
            <person name="Yin X."/>
            <person name="Woodcroft B.J."/>
            <person name="Tyson G.W."/>
            <person name="Hugenholtz P."/>
            <person name="Polz M.F."/>
            <person name="Zhang T."/>
        </authorList>
    </citation>
    <scope>NUCLEOTIDE SEQUENCE</scope>
    <source>
        <strain evidence="4">HKST-UBA01</strain>
    </source>
</reference>
<dbReference type="InterPro" id="IPR000182">
    <property type="entry name" value="GNAT_dom"/>
</dbReference>
<name>A0A956M3R5_UNCEI</name>
<sequence>MAGPSAGAVRIERIHTLDHARLRPLVERSLAEDYRMLHRLEDEWKAGTNRFDREGEALFVALISESAGLSRATEPSATGASDAAEATATEPSETGASVATDAGATEVGAPAGMTPVRWLGIAGINKDPYTDVEGRGRLRHLYVLPEVRKHGIGRQLVDVVLNHARGRFREVVLRTTPTAKLFYEHLGFRTVEGAPHHTHELPLPDTMEEGRRRSGVPHGVPPQLLMSESWMDTMIRDAGERGELANLPGKGKPLTGLNDDPDWWIKDKLRREGVSIVPPTMLLRQEVARFREEMPRLRTEEQ</sequence>
<evidence type="ECO:0000313" key="5">
    <source>
        <dbReference type="Proteomes" id="UP000697710"/>
    </source>
</evidence>
<organism evidence="4 5">
    <name type="scientific">Eiseniibacteriota bacterium</name>
    <dbReference type="NCBI Taxonomy" id="2212470"/>
    <lineage>
        <taxon>Bacteria</taxon>
        <taxon>Candidatus Eiseniibacteriota</taxon>
    </lineage>
</organism>
<feature type="compositionally biased region" description="Low complexity" evidence="2">
    <location>
        <begin position="75"/>
        <end position="97"/>
    </location>
</feature>
<keyword evidence="4" id="KW-0012">Acyltransferase</keyword>
<evidence type="ECO:0000313" key="4">
    <source>
        <dbReference type="EMBL" id="MCA9729577.1"/>
    </source>
</evidence>
<dbReference type="Proteomes" id="UP000697710">
    <property type="component" value="Unassembled WGS sequence"/>
</dbReference>
<dbReference type="Pfam" id="PF09350">
    <property type="entry name" value="DJC28_CD"/>
    <property type="match status" value="1"/>
</dbReference>
<proteinExistence type="predicted"/>
<feature type="region of interest" description="Disordered" evidence="2">
    <location>
        <begin position="70"/>
        <end position="109"/>
    </location>
</feature>
<accession>A0A956M3R5</accession>
<feature type="compositionally biased region" description="Basic and acidic residues" evidence="2">
    <location>
        <begin position="195"/>
        <end position="212"/>
    </location>
</feature>
<feature type="non-terminal residue" evidence="4">
    <location>
        <position position="302"/>
    </location>
</feature>
<dbReference type="PANTHER" id="PTHR13947">
    <property type="entry name" value="GNAT FAMILY N-ACETYLTRANSFERASE"/>
    <property type="match status" value="1"/>
</dbReference>
<feature type="region of interest" description="Disordered" evidence="2">
    <location>
        <begin position="195"/>
        <end position="223"/>
    </location>
</feature>
<dbReference type="EMBL" id="JAGQHR010000753">
    <property type="protein sequence ID" value="MCA9729577.1"/>
    <property type="molecule type" value="Genomic_DNA"/>
</dbReference>
<protein>
    <submittedName>
        <fullName evidence="4">GNAT family N-acetyltransferase</fullName>
        <ecNumber evidence="4">2.3.1.-</ecNumber>
    </submittedName>
</protein>
<reference evidence="4" key="1">
    <citation type="submission" date="2020-04" db="EMBL/GenBank/DDBJ databases">
        <authorList>
            <person name="Zhang T."/>
        </authorList>
    </citation>
    <scope>NUCLEOTIDE SEQUENCE</scope>
    <source>
        <strain evidence="4">HKST-UBA01</strain>
    </source>
</reference>
<dbReference type="PROSITE" id="PS51186">
    <property type="entry name" value="GNAT"/>
    <property type="match status" value="1"/>
</dbReference>
<dbReference type="CDD" id="cd04301">
    <property type="entry name" value="NAT_SF"/>
    <property type="match status" value="1"/>
</dbReference>
<dbReference type="InterPro" id="IPR016181">
    <property type="entry name" value="Acyl_CoA_acyltransferase"/>
</dbReference>